<evidence type="ECO:0000313" key="7">
    <source>
        <dbReference type="Proteomes" id="UP000628109"/>
    </source>
</evidence>
<evidence type="ECO:0000256" key="4">
    <source>
        <dbReference type="ARBA" id="ARBA00023172"/>
    </source>
</evidence>
<evidence type="ECO:0000256" key="1">
    <source>
        <dbReference type="ARBA" id="ARBA00008857"/>
    </source>
</evidence>
<evidence type="ECO:0000259" key="5">
    <source>
        <dbReference type="Pfam" id="PF20172"/>
    </source>
</evidence>
<dbReference type="InterPro" id="IPR010998">
    <property type="entry name" value="Integrase_recombinase_N"/>
</dbReference>
<keyword evidence="2" id="KW-0229">DNA integration</keyword>
<protein>
    <recommendedName>
        <fullName evidence="5">DUF6538 domain-containing protein</fullName>
    </recommendedName>
</protein>
<proteinExistence type="inferred from homology"/>
<evidence type="ECO:0000256" key="2">
    <source>
        <dbReference type="ARBA" id="ARBA00022908"/>
    </source>
</evidence>
<comment type="caution">
    <text evidence="6">The sequence shown here is derived from an EMBL/GenBank/DDBJ whole genome shotgun (WGS) entry which is preliminary data.</text>
</comment>
<reference evidence="7" key="1">
    <citation type="journal article" date="2019" name="Int. J. Syst. Evol. Microbiol.">
        <title>The Global Catalogue of Microorganisms (GCM) 10K type strain sequencing project: providing services to taxonomists for standard genome sequencing and annotation.</title>
        <authorList>
            <consortium name="The Broad Institute Genomics Platform"/>
            <consortium name="The Broad Institute Genome Sequencing Center for Infectious Disease"/>
            <person name="Wu L."/>
            <person name="Ma J."/>
        </authorList>
    </citation>
    <scope>NUCLEOTIDE SEQUENCE [LARGE SCALE GENOMIC DNA]</scope>
    <source>
        <strain evidence="7">CCM 7327</strain>
    </source>
</reference>
<dbReference type="Gene3D" id="1.10.150.130">
    <property type="match status" value="1"/>
</dbReference>
<dbReference type="EMBL" id="BMDU01000005">
    <property type="protein sequence ID" value="GFZ94207.1"/>
    <property type="molecule type" value="Genomic_DNA"/>
</dbReference>
<dbReference type="InterPro" id="IPR050090">
    <property type="entry name" value="Tyrosine_recombinase_XerCD"/>
</dbReference>
<sequence length="612" mass="68955">MAQPWRHPQTGAYYLRRQIPENLRPAFGMRAVHKQSLRTKDFVRAAQLFIAVNAEFEQQLETARHRLAATGDPRPCQREQAEHLIRAYFEGGAPDGGLDGHERLRLAFQEVDRGIFAAEPLACLTTPLSSPDRWWELSINAALFRAHESKLRDKATGHLWPKQGMWRRSDPVTEAQVRLAQADRVVEQIARYASLRRADMPDGIGEAVATYLDQARLEEEGSARKPVSATPRLRPDMRLLELYEKWKEGMTPRPQSAREYRRAIEEFIDYIGDIPAMEVTEDDIHNWLDAVVKMPSRMSSADRALTFTARLAKFGEVEGGKISATTVKKQLGALQAILGYGKRNRLIARDISKGIAIDGYSKTKSKGRRTFLDSEIAALFAAPLFLNPADWRIAGAAVSDSTMFWLLLIGLTSGARLEEIGQAAVADVRRDNHVTYIDVDNYNSDADETSEDKSVKNDGSRRLVPLHDMVIACGFHLYVEALRYAGHKELFPDLAANMFGKRTQAASQRINRFIDRQVTGDRRLVYHSFRHTFKNRGRTADVQEMVLNQLCGHAATTVGGKYGEGQPLWVLYRELHKLDFSSVDWPAIQKVMAKINWASVVALLPPPIRDAA</sequence>
<keyword evidence="4" id="KW-0233">DNA recombination</keyword>
<keyword evidence="3" id="KW-0238">DNA-binding</keyword>
<gene>
    <name evidence="6" type="ORF">GCM10019071_25630</name>
</gene>
<dbReference type="InterPro" id="IPR046668">
    <property type="entry name" value="DUF6538"/>
</dbReference>
<dbReference type="Gene3D" id="1.10.443.10">
    <property type="entry name" value="Intergrase catalytic core"/>
    <property type="match status" value="1"/>
</dbReference>
<organism evidence="6 7">
    <name type="scientific">Sphingobium fuliginis (strain ATCC 27551)</name>
    <dbReference type="NCBI Taxonomy" id="336203"/>
    <lineage>
        <taxon>Bacteria</taxon>
        <taxon>Pseudomonadati</taxon>
        <taxon>Pseudomonadota</taxon>
        <taxon>Alphaproteobacteria</taxon>
        <taxon>Sphingomonadales</taxon>
        <taxon>Sphingomonadaceae</taxon>
        <taxon>Sphingobium</taxon>
    </lineage>
</organism>
<evidence type="ECO:0000256" key="3">
    <source>
        <dbReference type="ARBA" id="ARBA00023125"/>
    </source>
</evidence>
<dbReference type="InterPro" id="IPR011010">
    <property type="entry name" value="DNA_brk_join_enz"/>
</dbReference>
<accession>A0ABQ1F0P6</accession>
<comment type="similarity">
    <text evidence="1">Belongs to the 'phage' integrase family.</text>
</comment>
<feature type="domain" description="DUF6538" evidence="5">
    <location>
        <begin position="10"/>
        <end position="64"/>
    </location>
</feature>
<dbReference type="CDD" id="cd01184">
    <property type="entry name" value="INT_C_like_1"/>
    <property type="match status" value="1"/>
</dbReference>
<dbReference type="SUPFAM" id="SSF56349">
    <property type="entry name" value="DNA breaking-rejoining enzymes"/>
    <property type="match status" value="1"/>
</dbReference>
<dbReference type="PANTHER" id="PTHR30349:SF41">
    <property type="entry name" value="INTEGRASE_RECOMBINASE PROTEIN MJ0367-RELATED"/>
    <property type="match status" value="1"/>
</dbReference>
<keyword evidence="7" id="KW-1185">Reference proteome</keyword>
<dbReference type="PANTHER" id="PTHR30349">
    <property type="entry name" value="PHAGE INTEGRASE-RELATED"/>
    <property type="match status" value="1"/>
</dbReference>
<dbReference type="Pfam" id="PF20172">
    <property type="entry name" value="DUF6538"/>
    <property type="match status" value="1"/>
</dbReference>
<dbReference type="InterPro" id="IPR013762">
    <property type="entry name" value="Integrase-like_cat_sf"/>
</dbReference>
<name>A0ABQ1F0P6_SPHSA</name>
<dbReference type="Proteomes" id="UP000628109">
    <property type="component" value="Unassembled WGS sequence"/>
</dbReference>
<evidence type="ECO:0000313" key="6">
    <source>
        <dbReference type="EMBL" id="GFZ94207.1"/>
    </source>
</evidence>